<dbReference type="AlphaFoldDB" id="A0ABD3QQ93"/>
<comment type="caution">
    <text evidence="4">The sequence shown here is derived from an EMBL/GenBank/DDBJ whole genome shotgun (WGS) entry which is preliminary data.</text>
</comment>
<organism evidence="4 5">
    <name type="scientific">Cyclotella cryptica</name>
    <dbReference type="NCBI Taxonomy" id="29204"/>
    <lineage>
        <taxon>Eukaryota</taxon>
        <taxon>Sar</taxon>
        <taxon>Stramenopiles</taxon>
        <taxon>Ochrophyta</taxon>
        <taxon>Bacillariophyta</taxon>
        <taxon>Coscinodiscophyceae</taxon>
        <taxon>Thalassiosirophycidae</taxon>
        <taxon>Stephanodiscales</taxon>
        <taxon>Stephanodiscaceae</taxon>
        <taxon>Cyclotella</taxon>
    </lineage>
</organism>
<dbReference type="InterPro" id="IPR012462">
    <property type="entry name" value="UFSP1/2_DUB_cat"/>
</dbReference>
<evidence type="ECO:0000259" key="3">
    <source>
        <dbReference type="Pfam" id="PF07910"/>
    </source>
</evidence>
<dbReference type="Proteomes" id="UP001516023">
    <property type="component" value="Unassembled WGS sequence"/>
</dbReference>
<dbReference type="Pfam" id="PF07910">
    <property type="entry name" value="Peptidase_C78"/>
    <property type="match status" value="1"/>
</dbReference>
<proteinExistence type="predicted"/>
<evidence type="ECO:0000256" key="2">
    <source>
        <dbReference type="SAM" id="MobiDB-lite"/>
    </source>
</evidence>
<feature type="region of interest" description="Disordered" evidence="2">
    <location>
        <begin position="1"/>
        <end position="54"/>
    </location>
</feature>
<feature type="compositionally biased region" description="Basic and acidic residues" evidence="2">
    <location>
        <begin position="35"/>
        <end position="49"/>
    </location>
</feature>
<evidence type="ECO:0000256" key="1">
    <source>
        <dbReference type="ARBA" id="ARBA00022801"/>
    </source>
</evidence>
<feature type="compositionally biased region" description="Polar residues" evidence="2">
    <location>
        <begin position="1"/>
        <end position="14"/>
    </location>
</feature>
<accession>A0ABD3QQ93</accession>
<sequence>MQSGNLSSGPQEGNETLAPRRKAQVEPPLFNESSSNKDELGRPHGERKATIPTSISDRLALQISSSDPYRLPSSKSGHPIIDLVNDSNPNRSLRRLESVMDDGGNYREIQIQSTAFSTRNSRPPIIDLVNETCPSTVTTHLNENIKPRKDSDHFPTLAPPCSPPLKRKRLQNSIETAQCVVRATSNINTGHVSQKSQDGGLITYNLLELIDQFTNANILTINGNSSHSKRAGLPNHSQGVSHIFNGQPFHYTQNDKWSCGFRNLQMIISSMLPRFSPIFPDGVPLINELQMSFELLWAEGFDRDGARHHNSKMVGKTGKISWIGAVEVWSYLSFRGIDSTIVQFANNSKNRSAIGSFVWAYFARLVGPKCECHDWHARLTSYQYAKELLQAANQIRRSDSGETPCLLSCNCTLLPLYLQWLGHSVTIVGIRRERLITSNGIPGIRYHLIVFDPQKSGETLRSKLSNELNKSTSQRQQNCTAFVELSTEKLHTKDTQILLATTRIMGEQEREHCKERVGCIPAVS</sequence>
<dbReference type="Gene3D" id="3.90.70.130">
    <property type="match status" value="1"/>
</dbReference>
<reference evidence="4 5" key="1">
    <citation type="journal article" date="2020" name="G3 (Bethesda)">
        <title>Improved Reference Genome for Cyclotella cryptica CCMP332, a Model for Cell Wall Morphogenesis, Salinity Adaptation, and Lipid Production in Diatoms (Bacillariophyta).</title>
        <authorList>
            <person name="Roberts W.R."/>
            <person name="Downey K.M."/>
            <person name="Ruck E.C."/>
            <person name="Traller J.C."/>
            <person name="Alverson A.J."/>
        </authorList>
    </citation>
    <scope>NUCLEOTIDE SEQUENCE [LARGE SCALE GENOMIC DNA]</scope>
    <source>
        <strain evidence="4 5">CCMP332</strain>
    </source>
</reference>
<keyword evidence="1" id="KW-0378">Hydrolase</keyword>
<dbReference type="GO" id="GO:0016787">
    <property type="term" value="F:hydrolase activity"/>
    <property type="evidence" value="ECO:0007669"/>
    <property type="project" value="UniProtKB-KW"/>
</dbReference>
<name>A0ABD3QQ93_9STRA</name>
<keyword evidence="5" id="KW-1185">Reference proteome</keyword>
<evidence type="ECO:0000313" key="5">
    <source>
        <dbReference type="Proteomes" id="UP001516023"/>
    </source>
</evidence>
<feature type="region of interest" description="Disordered" evidence="2">
    <location>
        <begin position="66"/>
        <end position="88"/>
    </location>
</feature>
<evidence type="ECO:0000313" key="4">
    <source>
        <dbReference type="EMBL" id="KAL3801786.1"/>
    </source>
</evidence>
<feature type="domain" description="UFSP1/2/DUB catalytic" evidence="3">
    <location>
        <begin position="249"/>
        <end position="473"/>
    </location>
</feature>
<gene>
    <name evidence="4" type="ORF">HJC23_001182</name>
</gene>
<dbReference type="EMBL" id="JABMIG020000024">
    <property type="protein sequence ID" value="KAL3801786.1"/>
    <property type="molecule type" value="Genomic_DNA"/>
</dbReference>
<protein>
    <recommendedName>
        <fullName evidence="3">UFSP1/2/DUB catalytic domain-containing protein</fullName>
    </recommendedName>
</protein>